<sequence length="476" mass="53586">MFTHTSVFTGPRVQGRVKRLDKAAVGRLFLPSQISQWPPGYVPACGVAHFLSPDGVSLGDVIDCHREMKTEGGSEIQRDFAADYMMWCQATLRDFVRRLDDRGRRRMRRFCSRDRTMHDAEVRELFNLNPYAPPMSSISADRTARVASANDSKVCYQFTPYAVTQEYAMLPVSSSKGPETRVSFTTFPQLRNVLYTEFDSMGPGRAISLLSGDDYFLTAELLQELISYLRRRVGEIMSGEEEFRRFSPSSMGSGTKEGTHHSFSSETPVVSFFGNGRLPWLLNDSGLLPFPVVPVRLPAHAAVQERRQKRLHARDGLVAELFESGVVTDSFSTMFPCECISVQDALLKYRPCLILVEPHVDRDWICDLRGFYTTREVLIIGPVDSPAMCSFGFPFLSFGVTSGPTTYWAYNDMLQRVSAAHRIQMPIDPPYVSQGYSRISVDNISAYLMSPNDCPAIGSQHRCISFLRKVYPTMKG</sequence>
<keyword evidence="2" id="KW-1185">Reference proteome</keyword>
<accession>F9W6K7</accession>
<dbReference type="EMBL" id="CAEQ01000890">
    <property type="protein sequence ID" value="CCD12814.1"/>
    <property type="molecule type" value="Genomic_DNA"/>
</dbReference>
<gene>
    <name evidence="1" type="ORF">TCIL3000_0_36620</name>
</gene>
<dbReference type="Proteomes" id="UP000000702">
    <property type="component" value="Unassembled WGS sequence"/>
</dbReference>
<dbReference type="VEuPathDB" id="TriTrypDB:TcIL3000_0_36620"/>
<protein>
    <submittedName>
        <fullName evidence="1">WGS project CAEQ00000000 data, annotated contig 1485</fullName>
    </submittedName>
</protein>
<evidence type="ECO:0000313" key="1">
    <source>
        <dbReference type="EMBL" id="CCD12814.1"/>
    </source>
</evidence>
<dbReference type="AlphaFoldDB" id="F9W6K7"/>
<reference evidence="1 2" key="2">
    <citation type="journal article" date="2012" name="Proc. Natl. Acad. Sci. U.S.A.">
        <title>Antigenic diversity is generated by distinct evolutionary mechanisms in African trypanosome species.</title>
        <authorList>
            <person name="Jackson A.P."/>
            <person name="Berry A."/>
            <person name="Aslett M."/>
            <person name="Allison H.C."/>
            <person name="Burton P."/>
            <person name="Vavrova-Anderson J."/>
            <person name="Brown R."/>
            <person name="Browne H."/>
            <person name="Corton N."/>
            <person name="Hauser H."/>
            <person name="Gamble J."/>
            <person name="Gilderthorp R."/>
            <person name="Marcello L."/>
            <person name="McQuillan J."/>
            <person name="Otto T.D."/>
            <person name="Quail M.A."/>
            <person name="Sanders M.J."/>
            <person name="van Tonder A."/>
            <person name="Ginger M.L."/>
            <person name="Field M.C."/>
            <person name="Barry J.D."/>
            <person name="Hertz-Fowler C."/>
            <person name="Berriman M."/>
        </authorList>
    </citation>
    <scope>NUCLEOTIDE SEQUENCE [LARGE SCALE GENOMIC DNA]</scope>
    <source>
        <strain evidence="1 2">IL3000</strain>
    </source>
</reference>
<evidence type="ECO:0000313" key="2">
    <source>
        <dbReference type="Proteomes" id="UP000000702"/>
    </source>
</evidence>
<name>F9W6K7_TRYCI</name>
<proteinExistence type="predicted"/>
<comment type="caution">
    <text evidence="1">The sequence shown here is derived from an EMBL/GenBank/DDBJ whole genome shotgun (WGS) entry which is preliminary data.</text>
</comment>
<reference evidence="2" key="1">
    <citation type="submission" date="2011-07" db="EMBL/GenBank/DDBJ databases">
        <title>Divergent evolution of antigenic variation in African trypanosomes.</title>
        <authorList>
            <person name="Jackson A.P."/>
            <person name="Berry A."/>
            <person name="Allison H.C."/>
            <person name="Burton P."/>
            <person name="Anderson J."/>
            <person name="Aslett M."/>
            <person name="Brown R."/>
            <person name="Corton N."/>
            <person name="Harris D."/>
            <person name="Hauser H."/>
            <person name="Gamble J."/>
            <person name="Gilderthorp R."/>
            <person name="McQuillan J."/>
            <person name="Quail M.A."/>
            <person name="Sanders M."/>
            <person name="Van Tonder A."/>
            <person name="Ginger M.L."/>
            <person name="Donelson J.E."/>
            <person name="Field M.C."/>
            <person name="Barry J.D."/>
            <person name="Berriman M."/>
            <person name="Hertz-Fowler C."/>
        </authorList>
    </citation>
    <scope>NUCLEOTIDE SEQUENCE [LARGE SCALE GENOMIC DNA]</scope>
    <source>
        <strain evidence="2">IL3000</strain>
    </source>
</reference>
<dbReference type="OMA" id="RIQMPMD"/>
<organism evidence="1 2">
    <name type="scientific">Trypanosoma congolense (strain IL3000)</name>
    <dbReference type="NCBI Taxonomy" id="1068625"/>
    <lineage>
        <taxon>Eukaryota</taxon>
        <taxon>Discoba</taxon>
        <taxon>Euglenozoa</taxon>
        <taxon>Kinetoplastea</taxon>
        <taxon>Metakinetoplastina</taxon>
        <taxon>Trypanosomatida</taxon>
        <taxon>Trypanosomatidae</taxon>
        <taxon>Trypanosoma</taxon>
        <taxon>Nannomonas</taxon>
    </lineage>
</organism>